<dbReference type="Proteomes" id="UP000830307">
    <property type="component" value="Segment"/>
</dbReference>
<accession>A0AAE9KJS7</accession>
<dbReference type="GeneID" id="77932660"/>
<dbReference type="KEGG" id="vg:77932660"/>
<evidence type="ECO:0000313" key="2">
    <source>
        <dbReference type="EMBL" id="UOT58057.1"/>
    </source>
</evidence>
<dbReference type="RefSeq" id="YP_010656766.1">
    <property type="nucleotide sequence ID" value="NC_070840.1"/>
</dbReference>
<keyword evidence="3" id="KW-1185">Reference proteome</keyword>
<reference evidence="2" key="1">
    <citation type="submission" date="2022-02" db="EMBL/GenBank/DDBJ databases">
        <title>The Aeromonas hydrophila phage ZPAH14.</title>
        <authorList>
            <person name="Li J."/>
        </authorList>
    </citation>
    <scope>NUCLEOTIDE SEQUENCE</scope>
</reference>
<organism evidence="2 3">
    <name type="scientific">Aeromonas phage ZPAH14</name>
    <dbReference type="NCBI Taxonomy" id="2924887"/>
    <lineage>
        <taxon>Viruses</taxon>
        <taxon>Duplodnaviria</taxon>
        <taxon>Heunggongvirae</taxon>
        <taxon>Uroviricota</taxon>
        <taxon>Caudoviricetes</taxon>
        <taxon>Chaseviridae</taxon>
        <taxon>Nefertitivirinae</taxon>
        <taxon>Shantouvirus</taxon>
        <taxon>Shantouvirus ZPAH14</taxon>
    </lineage>
</organism>
<dbReference type="EMBL" id="OM810291">
    <property type="protein sequence ID" value="UOT58057.1"/>
    <property type="molecule type" value="Genomic_DNA"/>
</dbReference>
<evidence type="ECO:0000313" key="3">
    <source>
        <dbReference type="Proteomes" id="UP000830307"/>
    </source>
</evidence>
<name>A0AAE9KJS7_9CAUD</name>
<proteinExistence type="predicted"/>
<protein>
    <submittedName>
        <fullName evidence="2">Uncharacterized protein</fullName>
    </submittedName>
</protein>
<feature type="compositionally biased region" description="Polar residues" evidence="1">
    <location>
        <begin position="106"/>
        <end position="117"/>
    </location>
</feature>
<evidence type="ECO:0000256" key="1">
    <source>
        <dbReference type="SAM" id="MobiDB-lite"/>
    </source>
</evidence>
<feature type="region of interest" description="Disordered" evidence="1">
    <location>
        <begin position="83"/>
        <end position="117"/>
    </location>
</feature>
<sequence>MLIPEWQAQFIKSVQGQYNIYPPAMINALMGVETDAAVFKAKAKKFFAQYESATISSTPGSQVLDPLSPRALWFALETIVDGPAGPVRTEEGKPVLTEGGDKPVVTENTVHPSTTAE</sequence>